<dbReference type="InterPro" id="IPR026377">
    <property type="entry name" value="Cell_surface_SprA"/>
</dbReference>
<keyword evidence="5" id="KW-1185">Reference proteome</keyword>
<sequence length="2411" mass="271455">MKSFRYLLLFLTFIGLSLGSWAETPSFQIFPEEEDSTRKDTTQKYAPSTRPTYKPSDRFGDPFANPQSHSPFQLSDPNVQTKVELDSATGKYVIYEKVGNSDYRPVSSMTRREYDRYRLREGNRDYMQAKSAGLDANDAVGSKGLIPKIYINPMFDRIFGGNYVDIRPNGSVMLDFGGQWQRVQNPSFPIRQQRNGSFLFDQQISMNIVGKIGEKLKITINQDTKASFEFENNIRLEYTGYDNEIIQKIELGNVSLPISSSLITGAQNLFGVKTQLQFGRLKITSVASTQRGKTDKITIKGGAQTRDISIRADQYENNRHFFLSQFFRNRYDASLKSLPVITSGVTVTRVEAYITNRASNTQTLRNIVGFLDMGEGSPHRSTWQAAGQDSLRPAQNGANSLYSTILADANLRDNPSTALISAPYTLTQGSDFDVIRGARRLTEKDFKFHAQLGYISLNTPLQSDEVLAVSFEYTYNGVVYKVGEMTEDYSTLDDSKHIYLKLLRPARLQTDLPTWKLLMKNIYSLGASQVSKDNFQLRVVYRDDSSGVDNPSLPRGVNLKDIPLVKVFGVDKINPVNELQPDGNYDFIDGVTIDAQNGRVIFPVIEPFGSYLQSKFVTGEEALINRYVYSELYNRTQSDAQQIASKSKFYLIGKTQSSSSSEITLPGINIAQGSVVVMAGITPLVENQHYTVDYDLGRVRIIDQGILSSGQTIEIRYEKADLFGFQQRSFFGSRWDYTVNKNFNVGGTLLYLNERPLIRRVSVGDEPTKNTMLGFDVNYKTDSRFLTKMVDKLPFIQTKETSNITLAAEYARIIPGTSRFVDKTGSGLSYIDDFEGTRTTYDLTRQPVLHWKYSSVPVSIQGSNTSNGLDVNYHRARLAWYNIDNVFYRQTGTLKPKNITAKDLENNYSRAVGPFEVFPNRSASAVNLNEVTFDMAFYPSERGQYNYNPNLNTDGTLPNPEQSWGGITRRVSSDTDFDNANIEYIEFWMMDPFLEGENGNIEGNTTAVGRQGSLVFDLGTISEDALPDGRQSFENGLPTEGQRAATQTTTWAKVPEQQWLTGAFDNAAGARQAQDVGLDGMSNTEEAETFQSFLTGAQSKVTPEVYAQIAADPSNDDFHYHLGDDYDQADAKILQRYKRFNSLHGNSPENSGSFYTPASTNLPDNEDINDDRTVNSENAYYSYKINVNQNDFTVGNNYIVDMLQPAGKDSKWYLFRIPVKDLTHPNVLPKTGNISDFKSIRYMRMYMTGFSKPVVLRFVQFQLVASQWRKYVGTLNTDGSGSVNEDESAFTVSAVNIEENGSDANATKVPYPKCFFRDRDVTSNVNRQLNEQSLSLCAERVNDGESKAVYKNIKMDFLNYKRLQMDISAQTSDIKTKDRQVSAFVRLGTDFTDNYYEIEIPLTLTAVGVRATDPDVCSKVFPDVNKLDIHFSDLYRAKLLRNSSKGNNLATSDPIIVGNQIITVRGNPDLSTATAVMIGIRNPGGRSGGDPNDDQLPKSVCIWVNELRVSEFDKNQGWATTGRMSVKLADFATITASGKYSTIGFGSIEQKISERSRSNDASFSTSANVTLDKFFPKSLGIRLPMYVSYDFQNSTPKFDPLNPDILLENSVDAYGERGAEYRRLVQDRSQRKSINFTNVQKTKVGGSGKQHIYDLENLSFSYAYSETKRSSSTIADYTQWTRKYAVGYNFNNNAGTWEPFKKWKRLKSPYLKLIKDFNFSFLPNSLAFRADLDRAFTRTALRSATNVFDSVATAQFEKAYTLNRTYALGWAFTKSLTFNYTADVKSVIDEPTGNIDNTPLRAGSTKTRRDSVRQNLEKLGRMKNFNHQLRANYRVPLDKLPLTDWLGADLTYTAGYTWTASAVGIADTLGNTIQNNRDRSINGRIDLLKLYNKVKFLSKINNEQPKKKAPKVDESKLTPQEKLKLKQKKAAEDTIKKPREFRLLKGIARTIMSVKNINFSYSIAENTVLPGYRPNVTYLGMKDFEAPTAGFVFWGDQDPTVRFTAAEKGWLGTSKALNQSFAQARTENFSARATLEPLRDFRLQLEMRRTSSASYQEVFRDTSLSGAPQYASLSPSRTGTYSISFIAIRTAFAKSKNDVENRSQVFKDFEQNRMIIKERLDQLNGTAGTSAYDTNSQHVLIPAFIAAYGGKDANSVSLSAFPDNKLWGLIPIPLPNWRVDYAGLTRIDWLADKFSAINLTHSYTSNYTVANYTSSLQYGTEYLGTLSQLENTNVRLDKTNSSGNIIPLYNIGAVAISEKFAPFIGINLRTKGKTTFKIDYNRERTLTLNVSNAQITDISSRDITFGVGYQKAGFKLPFKSQGRSIVLKNEITMRCDVTVRETIGIQRKIDQINTITQGFIDYQIKPTINYVVNQRLNVQAYFERQVNTPRISTSYKRTNTRFGIQLRFSLS</sequence>
<evidence type="ECO:0000259" key="3">
    <source>
        <dbReference type="Pfam" id="PF14349"/>
    </source>
</evidence>
<evidence type="ECO:0000256" key="1">
    <source>
        <dbReference type="SAM" id="MobiDB-lite"/>
    </source>
</evidence>
<accession>A0A1I1FDJ6</accession>
<evidence type="ECO:0000313" key="5">
    <source>
        <dbReference type="Proteomes" id="UP000199514"/>
    </source>
</evidence>
<dbReference type="Proteomes" id="UP000199514">
    <property type="component" value="Unassembled WGS sequence"/>
</dbReference>
<gene>
    <name evidence="4" type="ORF">SAMN05421780_102134</name>
</gene>
<proteinExistence type="predicted"/>
<feature type="domain" description="Gliding motility protein SprA N-terminal" evidence="3">
    <location>
        <begin position="77"/>
        <end position="365"/>
    </location>
</feature>
<feature type="chain" id="PRO_5011761392" evidence="2">
    <location>
        <begin position="23"/>
        <end position="2411"/>
    </location>
</feature>
<dbReference type="EMBL" id="FOLE01000002">
    <property type="protein sequence ID" value="SFB97026.1"/>
    <property type="molecule type" value="Genomic_DNA"/>
</dbReference>
<dbReference type="STRING" id="927664.SAMN05421780_102134"/>
<feature type="signal peptide" evidence="2">
    <location>
        <begin position="1"/>
        <end position="22"/>
    </location>
</feature>
<evidence type="ECO:0000256" key="2">
    <source>
        <dbReference type="SAM" id="SignalP"/>
    </source>
</evidence>
<feature type="region of interest" description="Disordered" evidence="1">
    <location>
        <begin position="1902"/>
        <end position="1923"/>
    </location>
</feature>
<feature type="domain" description="Gliding motility protein SprA N-terminal" evidence="3">
    <location>
        <begin position="1093"/>
        <end position="1610"/>
    </location>
</feature>
<name>A0A1I1FDJ6_9BACT</name>
<dbReference type="Pfam" id="PF14349">
    <property type="entry name" value="SprA_N"/>
    <property type="match status" value="2"/>
</dbReference>
<reference evidence="4 5" key="1">
    <citation type="submission" date="2016-10" db="EMBL/GenBank/DDBJ databases">
        <authorList>
            <person name="de Groot N.N."/>
        </authorList>
    </citation>
    <scope>NUCLEOTIDE SEQUENCE [LARGE SCALE GENOMIC DNA]</scope>
    <source>
        <strain evidence="4 5">DSM 6793</strain>
    </source>
</reference>
<dbReference type="InterPro" id="IPR025684">
    <property type="entry name" value="SprA_N_dom"/>
</dbReference>
<evidence type="ECO:0000313" key="4">
    <source>
        <dbReference type="EMBL" id="SFB97026.1"/>
    </source>
</evidence>
<keyword evidence="2" id="KW-0732">Signal</keyword>
<organism evidence="4 5">
    <name type="scientific">Flexibacter flexilis DSM 6793</name>
    <dbReference type="NCBI Taxonomy" id="927664"/>
    <lineage>
        <taxon>Bacteria</taxon>
        <taxon>Pseudomonadati</taxon>
        <taxon>Bacteroidota</taxon>
        <taxon>Cytophagia</taxon>
        <taxon>Cytophagales</taxon>
        <taxon>Flexibacteraceae</taxon>
        <taxon>Flexibacter</taxon>
    </lineage>
</organism>
<feature type="compositionally biased region" description="Basic and acidic residues" evidence="1">
    <location>
        <begin position="1904"/>
        <end position="1923"/>
    </location>
</feature>
<feature type="region of interest" description="Disordered" evidence="1">
    <location>
        <begin position="32"/>
        <end position="75"/>
    </location>
</feature>
<dbReference type="RefSeq" id="WP_245756679.1">
    <property type="nucleotide sequence ID" value="NZ_FOLE01000002.1"/>
</dbReference>
<feature type="compositionally biased region" description="Polar residues" evidence="1">
    <location>
        <begin position="65"/>
        <end position="75"/>
    </location>
</feature>
<protein>
    <submittedName>
        <fullName evidence="4">Cell surface protein SprA</fullName>
    </submittedName>
</protein>
<dbReference type="NCBIfam" id="TIGR04189">
    <property type="entry name" value="surface_SprA"/>
    <property type="match status" value="1"/>
</dbReference>